<evidence type="ECO:0000313" key="1">
    <source>
        <dbReference type="EMBL" id="MBD1426104.1"/>
    </source>
</evidence>
<keyword evidence="2" id="KW-1185">Reference proteome</keyword>
<dbReference type="EMBL" id="JACNYK010000002">
    <property type="protein sequence ID" value="MBD1426104.1"/>
    <property type="molecule type" value="Genomic_DNA"/>
</dbReference>
<organism evidence="1 2">
    <name type="scientific">Sphingobacterium arenae</name>
    <dbReference type="NCBI Taxonomy" id="1280598"/>
    <lineage>
        <taxon>Bacteria</taxon>
        <taxon>Pseudomonadati</taxon>
        <taxon>Bacteroidota</taxon>
        <taxon>Sphingobacteriia</taxon>
        <taxon>Sphingobacteriales</taxon>
        <taxon>Sphingobacteriaceae</taxon>
        <taxon>Sphingobacterium</taxon>
    </lineage>
</organism>
<protein>
    <submittedName>
        <fullName evidence="1">Uncharacterized protein</fullName>
    </submittedName>
</protein>
<dbReference type="Proteomes" id="UP000606494">
    <property type="component" value="Unassembled WGS sequence"/>
</dbReference>
<reference evidence="1 2" key="1">
    <citation type="submission" date="2020-08" db="EMBL/GenBank/DDBJ databases">
        <title>Sphingobacterium sp. DN00404 isolated from aquaculture water.</title>
        <authorList>
            <person name="Zhang M."/>
        </authorList>
    </citation>
    <scope>NUCLEOTIDE SEQUENCE [LARGE SCALE GENOMIC DNA]</scope>
    <source>
        <strain evidence="1 2">KCTC 32294</strain>
    </source>
</reference>
<comment type="caution">
    <text evidence="1">The sequence shown here is derived from an EMBL/GenBank/DDBJ whole genome shotgun (WGS) entry which is preliminary data.</text>
</comment>
<name>A0ABR7Y4A3_9SPHI</name>
<evidence type="ECO:0000313" key="2">
    <source>
        <dbReference type="Proteomes" id="UP000606494"/>
    </source>
</evidence>
<dbReference type="RefSeq" id="WP_190309204.1">
    <property type="nucleotide sequence ID" value="NZ_JACNYK010000002.1"/>
</dbReference>
<proteinExistence type="predicted"/>
<gene>
    <name evidence="1" type="ORF">H8B17_10970</name>
</gene>
<accession>A0ABR7Y4A3</accession>
<sequence length="130" mass="14864">MSFSFCTLLGRNTENRKETFHGDFAHVQARACTEHIDFAGEQNEYVACMDNFDGCQSRILHCLNGFVRVLSWHMEEYNVPCMDKFVLTSVRLILTVVKTVYYIACCVLMDVNAVNYIVDGALSMRKIGDF</sequence>